<dbReference type="NCBIfam" id="TIGR01484">
    <property type="entry name" value="HAD-SF-IIB"/>
    <property type="match status" value="1"/>
</dbReference>
<dbReference type="PANTHER" id="PTHR10000">
    <property type="entry name" value="PHOSPHOSERINE PHOSPHATASE"/>
    <property type="match status" value="1"/>
</dbReference>
<dbReference type="NCBIfam" id="TIGR00099">
    <property type="entry name" value="Cof-subfamily"/>
    <property type="match status" value="1"/>
</dbReference>
<dbReference type="Pfam" id="PF08282">
    <property type="entry name" value="Hydrolase_3"/>
    <property type="match status" value="1"/>
</dbReference>
<dbReference type="SFLD" id="SFLDG01140">
    <property type="entry name" value="C2.B:_Phosphomannomutase_and_P"/>
    <property type="match status" value="1"/>
</dbReference>
<proteinExistence type="predicted"/>
<reference evidence="1 2" key="1">
    <citation type="submission" date="2016-10" db="EMBL/GenBank/DDBJ databases">
        <authorList>
            <person name="de Groot N.N."/>
        </authorList>
    </citation>
    <scope>NUCLEOTIDE SEQUENCE [LARGE SCALE GENOMIC DNA]</scope>
    <source>
        <strain evidence="1 2">DSM 18346</strain>
    </source>
</reference>
<dbReference type="AlphaFoldDB" id="A0A1G8ZG96"/>
<dbReference type="SUPFAM" id="SSF56784">
    <property type="entry name" value="HAD-like"/>
    <property type="match status" value="1"/>
</dbReference>
<dbReference type="GO" id="GO:0000287">
    <property type="term" value="F:magnesium ion binding"/>
    <property type="evidence" value="ECO:0007669"/>
    <property type="project" value="TreeGrafter"/>
</dbReference>
<dbReference type="InterPro" id="IPR023214">
    <property type="entry name" value="HAD_sf"/>
</dbReference>
<evidence type="ECO:0000313" key="1">
    <source>
        <dbReference type="EMBL" id="SDK13624.1"/>
    </source>
</evidence>
<dbReference type="Gene3D" id="3.40.50.1000">
    <property type="entry name" value="HAD superfamily/HAD-like"/>
    <property type="match status" value="1"/>
</dbReference>
<dbReference type="GO" id="GO:0005829">
    <property type="term" value="C:cytosol"/>
    <property type="evidence" value="ECO:0007669"/>
    <property type="project" value="TreeGrafter"/>
</dbReference>
<dbReference type="InterPro" id="IPR006379">
    <property type="entry name" value="HAD-SF_hydro_IIB"/>
</dbReference>
<dbReference type="InterPro" id="IPR000150">
    <property type="entry name" value="Cof"/>
</dbReference>
<dbReference type="CDD" id="cd07516">
    <property type="entry name" value="HAD_Pase"/>
    <property type="match status" value="1"/>
</dbReference>
<dbReference type="PROSITE" id="PS01229">
    <property type="entry name" value="COF_2"/>
    <property type="match status" value="1"/>
</dbReference>
<dbReference type="SFLD" id="SFLDG01144">
    <property type="entry name" value="C2.B.4:_PGP_Like"/>
    <property type="match status" value="1"/>
</dbReference>
<dbReference type="EMBL" id="FNFP01000001">
    <property type="protein sequence ID" value="SDK13624.1"/>
    <property type="molecule type" value="Genomic_DNA"/>
</dbReference>
<evidence type="ECO:0008006" key="3">
    <source>
        <dbReference type="Google" id="ProtNLM"/>
    </source>
</evidence>
<dbReference type="SFLD" id="SFLDS00003">
    <property type="entry name" value="Haloacid_Dehalogenase"/>
    <property type="match status" value="1"/>
</dbReference>
<dbReference type="PROSITE" id="PS01228">
    <property type="entry name" value="COF_1"/>
    <property type="match status" value="1"/>
</dbReference>
<gene>
    <name evidence="1" type="ORF">SAMN05660472_00838</name>
</gene>
<keyword evidence="2" id="KW-1185">Reference proteome</keyword>
<dbReference type="OrthoDB" id="9781413at2"/>
<dbReference type="Gene3D" id="3.30.1240.10">
    <property type="match status" value="1"/>
</dbReference>
<protein>
    <recommendedName>
        <fullName evidence="3">Cof subfamily of IIB subfamily of haloacid dehalogenase superfamily/HAD-superfamily hydrolase, subfamily IIB</fullName>
    </recommendedName>
</protein>
<evidence type="ECO:0000313" key="2">
    <source>
        <dbReference type="Proteomes" id="UP000198718"/>
    </source>
</evidence>
<dbReference type="PANTHER" id="PTHR10000:SF8">
    <property type="entry name" value="HAD SUPERFAMILY HYDROLASE-LIKE, TYPE 3"/>
    <property type="match status" value="1"/>
</dbReference>
<dbReference type="RefSeq" id="WP_090550684.1">
    <property type="nucleotide sequence ID" value="NZ_FNFP01000001.1"/>
</dbReference>
<accession>A0A1G8ZG96</accession>
<dbReference type="STRING" id="393762.SAMN05660472_00838"/>
<sequence>MKYKLLATDMDGTLLMNNKALSSENIEALRRAKEKGLEIVICTGRPYVTVKPYLEMLGFDCWVVTNNGAIIRNKEGEIVSVTLMEDETLGQVLKILEKDDVDYHVSDEKFTYIRSIGQRIRLIRSFLLQTEMAYWKAYLLSIWAVVFNGSHKKVDFSSFVNKGGRAASVFIYSKDRKKLENLKKEMKKIKRIDLTSSGIDNIEILHENATKGKALERLSNMLNIEKEEMIAVGDNYNDLSMIAYAGLGVAMENGEEEVIEAADWITTTNENHGIAHLLENCPDIYEKI</sequence>
<organism evidence="1 2">
    <name type="scientific">Natronincola ferrireducens</name>
    <dbReference type="NCBI Taxonomy" id="393762"/>
    <lineage>
        <taxon>Bacteria</taxon>
        <taxon>Bacillati</taxon>
        <taxon>Bacillota</taxon>
        <taxon>Clostridia</taxon>
        <taxon>Peptostreptococcales</taxon>
        <taxon>Natronincolaceae</taxon>
        <taxon>Natronincola</taxon>
    </lineage>
</organism>
<dbReference type="GO" id="GO:0016791">
    <property type="term" value="F:phosphatase activity"/>
    <property type="evidence" value="ECO:0007669"/>
    <property type="project" value="TreeGrafter"/>
</dbReference>
<name>A0A1G8ZG96_9FIRM</name>
<dbReference type="Proteomes" id="UP000198718">
    <property type="component" value="Unassembled WGS sequence"/>
</dbReference>
<dbReference type="InterPro" id="IPR036412">
    <property type="entry name" value="HAD-like_sf"/>
</dbReference>